<evidence type="ECO:0000256" key="5">
    <source>
        <dbReference type="ARBA" id="ARBA00023180"/>
    </source>
</evidence>
<dbReference type="InterPro" id="IPR053880">
    <property type="entry name" value="GPR180-like_N"/>
</dbReference>
<feature type="domain" description="GPR180/TMEM145 transmembrane" evidence="9">
    <location>
        <begin position="218"/>
        <end position="430"/>
    </location>
</feature>
<evidence type="ECO:0000256" key="8">
    <source>
        <dbReference type="SAM" id="SignalP"/>
    </source>
</evidence>
<feature type="compositionally biased region" description="Basic and acidic residues" evidence="6">
    <location>
        <begin position="594"/>
        <end position="606"/>
    </location>
</feature>
<feature type="compositionally biased region" description="Polar residues" evidence="6">
    <location>
        <begin position="553"/>
        <end position="592"/>
    </location>
</feature>
<comment type="caution">
    <text evidence="11">The sequence shown here is derived from an EMBL/GenBank/DDBJ whole genome shotgun (WGS) entry which is preliminary data.</text>
</comment>
<comment type="subcellular location">
    <subcellularLocation>
        <location evidence="1">Membrane</location>
        <topology evidence="1">Multi-pass membrane protein</topology>
    </subcellularLocation>
</comment>
<keyword evidence="12" id="KW-1185">Reference proteome</keyword>
<feature type="compositionally biased region" description="Polar residues" evidence="6">
    <location>
        <begin position="845"/>
        <end position="861"/>
    </location>
</feature>
<name>A0A9W7E4L1_9STRA</name>
<evidence type="ECO:0000256" key="4">
    <source>
        <dbReference type="ARBA" id="ARBA00023136"/>
    </source>
</evidence>
<organism evidence="11 12">
    <name type="scientific">Triparma strigata</name>
    <dbReference type="NCBI Taxonomy" id="1606541"/>
    <lineage>
        <taxon>Eukaryota</taxon>
        <taxon>Sar</taxon>
        <taxon>Stramenopiles</taxon>
        <taxon>Ochrophyta</taxon>
        <taxon>Bolidophyceae</taxon>
        <taxon>Parmales</taxon>
        <taxon>Triparmaceae</taxon>
        <taxon>Triparma</taxon>
    </lineage>
</organism>
<feature type="compositionally biased region" description="Low complexity" evidence="6">
    <location>
        <begin position="908"/>
        <end position="921"/>
    </location>
</feature>
<reference evidence="12" key="1">
    <citation type="journal article" date="2023" name="Commun. Biol.">
        <title>Genome analysis of Parmales, the sister group of diatoms, reveals the evolutionary specialization of diatoms from phago-mixotrophs to photoautotrophs.</title>
        <authorList>
            <person name="Ban H."/>
            <person name="Sato S."/>
            <person name="Yoshikawa S."/>
            <person name="Yamada K."/>
            <person name="Nakamura Y."/>
            <person name="Ichinomiya M."/>
            <person name="Sato N."/>
            <person name="Blanc-Mathieu R."/>
            <person name="Endo H."/>
            <person name="Kuwata A."/>
            <person name="Ogata H."/>
        </authorList>
    </citation>
    <scope>NUCLEOTIDE SEQUENCE [LARGE SCALE GENOMIC DNA]</scope>
    <source>
        <strain evidence="12">NIES 3701</strain>
    </source>
</reference>
<feature type="compositionally biased region" description="Polar residues" evidence="6">
    <location>
        <begin position="879"/>
        <end position="907"/>
    </location>
</feature>
<keyword evidence="4 7" id="KW-0472">Membrane</keyword>
<feature type="transmembrane region" description="Helical" evidence="7">
    <location>
        <begin position="210"/>
        <end position="235"/>
    </location>
</feature>
<feature type="transmembrane region" description="Helical" evidence="7">
    <location>
        <begin position="419"/>
        <end position="440"/>
    </location>
</feature>
<keyword evidence="8" id="KW-0732">Signal</keyword>
<gene>
    <name evidence="11" type="ORF">TrST_g10155</name>
</gene>
<dbReference type="PANTHER" id="PTHR23252">
    <property type="entry name" value="INTIMAL THICKNESS RECEPTOR-RELATED"/>
    <property type="match status" value="1"/>
</dbReference>
<feature type="compositionally biased region" description="Basic and acidic residues" evidence="6">
    <location>
        <begin position="488"/>
        <end position="500"/>
    </location>
</feature>
<evidence type="ECO:0000313" key="12">
    <source>
        <dbReference type="Proteomes" id="UP001165085"/>
    </source>
</evidence>
<feature type="transmembrane region" description="Helical" evidence="7">
    <location>
        <begin position="281"/>
        <end position="299"/>
    </location>
</feature>
<feature type="compositionally biased region" description="Basic residues" evidence="6">
    <location>
        <begin position="761"/>
        <end position="778"/>
    </location>
</feature>
<feature type="region of interest" description="Disordered" evidence="6">
    <location>
        <begin position="466"/>
        <end position="508"/>
    </location>
</feature>
<evidence type="ECO:0008006" key="13">
    <source>
        <dbReference type="Google" id="ProtNLM"/>
    </source>
</evidence>
<evidence type="ECO:0000259" key="10">
    <source>
        <dbReference type="Pfam" id="PF21892"/>
    </source>
</evidence>
<keyword evidence="2 7" id="KW-0812">Transmembrane</keyword>
<feature type="transmembrane region" description="Helical" evidence="7">
    <location>
        <begin position="247"/>
        <end position="269"/>
    </location>
</feature>
<feature type="compositionally biased region" description="Acidic residues" evidence="6">
    <location>
        <begin position="928"/>
        <end position="939"/>
    </location>
</feature>
<evidence type="ECO:0000256" key="1">
    <source>
        <dbReference type="ARBA" id="ARBA00004141"/>
    </source>
</evidence>
<feature type="compositionally biased region" description="Gly residues" evidence="6">
    <location>
        <begin position="466"/>
        <end position="475"/>
    </location>
</feature>
<evidence type="ECO:0000256" key="7">
    <source>
        <dbReference type="SAM" id="Phobius"/>
    </source>
</evidence>
<evidence type="ECO:0000256" key="3">
    <source>
        <dbReference type="ARBA" id="ARBA00022989"/>
    </source>
</evidence>
<sequence>MLSFHLILPVVLVVVLLLPMSSSKRLTGRVFSAQSWLYTDRFCFYPAPVVSEGLETGSNGDADDDYGKILLKTTFPKNHNLKILFYWGSFSDWKTIYEAKHSELSCGEREELANFKVRLDQNSTTNPLLIPDDPRLQDTHHMAVTEHQFHAITPYYFFIALSNCDTYNDMYPDSNDYMYSQGHIDATVDFLLTNGNTLDSKHFGADEMGIFGMTIGFFLTQIFVLIGFSLVRIALVNRRKFHFTVKIFGWALVLQFMSLLMDLCYYSNYSTQGMADENLNIAAGIFSALAETVMVLLLISLAKGWTVVRRKISIAGRIKMALFATLYLMASLTVVVWRHMTKDSALQLYYFDSSAGWVYIGSRVTAFVWFLRCCRTTRKQFRKKLGFYTKFMFFFGTWFLLNPFIIVFCNYIGDWLRFKIVYCFMLITMMSGQIAMLMMYNPTHQYNKSFPFHAMTSAMMMNKGGQPRGISGGARGENIGPSSMGSDTLRRSSGEPRSGEGGKIVVSNPFERQHVAELRDLDRFIGDTLEALRHQQNDLRRILISLDDGTGGRSVQNYGGPPRQNTAPLNSQSRFTSSNLRSNQGYQQISQAEQLERERERERLQRQSDGLKGPPSAQSNRHNFDEWWDEMAKKKEPQNAVRRPTHAAAAILPPDFGDRLGDAPAPSPDPYRDGAVEMSDFKGLKSPTSESGVKANDFIESEFKKPKVANSVPLRKPSVMTVSVARATRSTPSTPPPVVPSLENSNPLPPLTGDNQALAKKEKKEKKKKKKKKDKSKSKLPPGMASPTGSLPPGFGAEEKEGDDRVESKEESKFESKHTSNQEENDFLTSEIRSSPPPMLAAPTNPESASFLTSDIRSSPPTLRASPPSPSTPGVTSSFLTSEIRSSPPTLMTATTSPAQNSINEFLTSPIGSSPPTTPRTLYPESKDDLDDDGYDDEFGINSSRGRRSERRPDYDGRGAFLGE</sequence>
<dbReference type="Pfam" id="PF10192">
    <property type="entry name" value="GPR180-TMEM145_TM"/>
    <property type="match status" value="1"/>
</dbReference>
<protein>
    <recommendedName>
        <fullName evidence="13">Intimal thickness related receptor IRP domain-containing protein</fullName>
    </recommendedName>
</protein>
<keyword evidence="5" id="KW-0325">Glycoprotein</keyword>
<feature type="domain" description="GPR180-like N-terminal" evidence="10">
    <location>
        <begin position="27"/>
        <end position="170"/>
    </location>
</feature>
<feature type="signal peptide" evidence="8">
    <location>
        <begin position="1"/>
        <end position="23"/>
    </location>
</feature>
<dbReference type="OrthoDB" id="205745at2759"/>
<evidence type="ECO:0000256" key="6">
    <source>
        <dbReference type="SAM" id="MobiDB-lite"/>
    </source>
</evidence>
<dbReference type="PANTHER" id="PTHR23252:SF24">
    <property type="entry name" value="TRANSMEMBRANE PROTEIN 145"/>
    <property type="match status" value="1"/>
</dbReference>
<feature type="region of interest" description="Disordered" evidence="6">
    <location>
        <begin position="706"/>
        <end position="964"/>
    </location>
</feature>
<dbReference type="EMBL" id="BRXY01000101">
    <property type="protein sequence ID" value="GMH65523.1"/>
    <property type="molecule type" value="Genomic_DNA"/>
</dbReference>
<keyword evidence="3 7" id="KW-1133">Transmembrane helix</keyword>
<dbReference type="GO" id="GO:0016020">
    <property type="term" value="C:membrane"/>
    <property type="evidence" value="ECO:0007669"/>
    <property type="project" value="UniProtKB-SubCell"/>
</dbReference>
<dbReference type="Pfam" id="PF21892">
    <property type="entry name" value="TMEM145_N"/>
    <property type="match status" value="1"/>
</dbReference>
<dbReference type="AlphaFoldDB" id="A0A9W7E4L1"/>
<dbReference type="GO" id="GO:0019236">
    <property type="term" value="P:response to pheromone"/>
    <property type="evidence" value="ECO:0007669"/>
    <property type="project" value="InterPro"/>
</dbReference>
<accession>A0A9W7E4L1</accession>
<dbReference type="Proteomes" id="UP001165085">
    <property type="component" value="Unassembled WGS sequence"/>
</dbReference>
<dbReference type="InterPro" id="IPR019336">
    <property type="entry name" value="GPR180/TMEM145_TM"/>
</dbReference>
<proteinExistence type="predicted"/>
<feature type="region of interest" description="Disordered" evidence="6">
    <location>
        <begin position="548"/>
        <end position="622"/>
    </location>
</feature>
<feature type="compositionally biased region" description="Basic and acidic residues" evidence="6">
    <location>
        <begin position="797"/>
        <end position="821"/>
    </location>
</feature>
<feature type="chain" id="PRO_5040837600" description="Intimal thickness related receptor IRP domain-containing protein" evidence="8">
    <location>
        <begin position="24"/>
        <end position="964"/>
    </location>
</feature>
<evidence type="ECO:0000256" key="2">
    <source>
        <dbReference type="ARBA" id="ARBA00022692"/>
    </source>
</evidence>
<evidence type="ECO:0000313" key="11">
    <source>
        <dbReference type="EMBL" id="GMH65523.1"/>
    </source>
</evidence>
<dbReference type="InterPro" id="IPR047831">
    <property type="entry name" value="GPR180/TMEM145"/>
</dbReference>
<dbReference type="GO" id="GO:0007186">
    <property type="term" value="P:G protein-coupled receptor signaling pathway"/>
    <property type="evidence" value="ECO:0007669"/>
    <property type="project" value="InterPro"/>
</dbReference>
<feature type="transmembrane region" description="Helical" evidence="7">
    <location>
        <begin position="391"/>
        <end position="413"/>
    </location>
</feature>
<feature type="transmembrane region" description="Helical" evidence="7">
    <location>
        <begin position="320"/>
        <end position="337"/>
    </location>
</feature>
<evidence type="ECO:0000259" key="9">
    <source>
        <dbReference type="Pfam" id="PF10192"/>
    </source>
</evidence>